<dbReference type="PANTHER" id="PTHR14190:SF7">
    <property type="entry name" value="VACUOLAR PROTEIN SORTING-ASSOCIATED PROTEIN 52 HOMOLOG"/>
    <property type="match status" value="1"/>
</dbReference>
<dbReference type="OrthoDB" id="19482at2759"/>
<dbReference type="InterPro" id="IPR007258">
    <property type="entry name" value="Vps52"/>
</dbReference>
<gene>
    <name evidence="8" type="ORF">VOLCADRAFT_80331</name>
</gene>
<dbReference type="RefSeq" id="XP_002948694.1">
    <property type="nucleotide sequence ID" value="XM_002948648.1"/>
</dbReference>
<evidence type="ECO:0000256" key="1">
    <source>
        <dbReference type="ARBA" id="ARBA00004601"/>
    </source>
</evidence>
<dbReference type="EMBL" id="GL378332">
    <property type="protein sequence ID" value="EFJ50074.1"/>
    <property type="molecule type" value="Genomic_DNA"/>
</dbReference>
<evidence type="ECO:0000313" key="9">
    <source>
        <dbReference type="Proteomes" id="UP000001058"/>
    </source>
</evidence>
<dbReference type="InterPro" id="IPR048319">
    <property type="entry name" value="Vps52_CC"/>
</dbReference>
<dbReference type="AlphaFoldDB" id="D8TQQ3"/>
<dbReference type="GO" id="GO:0000938">
    <property type="term" value="C:GARP complex"/>
    <property type="evidence" value="ECO:0007669"/>
    <property type="project" value="TreeGrafter"/>
</dbReference>
<dbReference type="Pfam" id="PF04129">
    <property type="entry name" value="Vps52_CC"/>
    <property type="match status" value="1"/>
</dbReference>
<dbReference type="Pfam" id="PF20655">
    <property type="entry name" value="Vps52_C"/>
    <property type="match status" value="1"/>
</dbReference>
<dbReference type="eggNOG" id="KOG1961">
    <property type="taxonomic scope" value="Eukaryota"/>
</dbReference>
<dbReference type="GO" id="GO:0005829">
    <property type="term" value="C:cytosol"/>
    <property type="evidence" value="ECO:0007669"/>
    <property type="project" value="GOC"/>
</dbReference>
<keyword evidence="3" id="KW-0813">Transport</keyword>
<reference evidence="8 9" key="1">
    <citation type="journal article" date="2010" name="Science">
        <title>Genomic analysis of organismal complexity in the multicellular green alga Volvox carteri.</title>
        <authorList>
            <person name="Prochnik S.E."/>
            <person name="Umen J."/>
            <person name="Nedelcu A.M."/>
            <person name="Hallmann A."/>
            <person name="Miller S.M."/>
            <person name="Nishii I."/>
            <person name="Ferris P."/>
            <person name="Kuo A."/>
            <person name="Mitros T."/>
            <person name="Fritz-Laylin L.K."/>
            <person name="Hellsten U."/>
            <person name="Chapman J."/>
            <person name="Simakov O."/>
            <person name="Rensing S.A."/>
            <person name="Terry A."/>
            <person name="Pangilinan J."/>
            <person name="Kapitonov V."/>
            <person name="Jurka J."/>
            <person name="Salamov A."/>
            <person name="Shapiro H."/>
            <person name="Schmutz J."/>
            <person name="Grimwood J."/>
            <person name="Lindquist E."/>
            <person name="Lucas S."/>
            <person name="Grigoriev I.V."/>
            <person name="Schmitt R."/>
            <person name="Kirk D."/>
            <person name="Rokhsar D.S."/>
        </authorList>
    </citation>
    <scope>NUCLEOTIDE SEQUENCE [LARGE SCALE GENOMIC DNA]</scope>
    <source>
        <strain evidence="9">f. Nagariensis / Eve</strain>
    </source>
</reference>
<dbReference type="Proteomes" id="UP000001058">
    <property type="component" value="Unassembled WGS sequence"/>
</dbReference>
<name>D8TQQ3_VOLCA</name>
<keyword evidence="5" id="KW-0333">Golgi apparatus</keyword>
<dbReference type="FunCoup" id="D8TQQ3">
    <property type="interactions" value="1887"/>
</dbReference>
<evidence type="ECO:0000256" key="4">
    <source>
        <dbReference type="ARBA" id="ARBA00022927"/>
    </source>
</evidence>
<proteinExistence type="inferred from homology"/>
<evidence type="ECO:0000256" key="2">
    <source>
        <dbReference type="ARBA" id="ARBA00008180"/>
    </source>
</evidence>
<comment type="similarity">
    <text evidence="2">Belongs to the VPS52 family.</text>
</comment>
<dbReference type="PANTHER" id="PTHR14190">
    <property type="entry name" value="SUPPRESSOR OF ACTIN MUTATIONS 2/VACUOLAR PROTEIN SORTING 52"/>
    <property type="match status" value="1"/>
</dbReference>
<dbReference type="GO" id="GO:0019905">
    <property type="term" value="F:syntaxin binding"/>
    <property type="evidence" value="ECO:0007669"/>
    <property type="project" value="TreeGrafter"/>
</dbReference>
<organism evidence="9">
    <name type="scientific">Volvox carteri f. nagariensis</name>
    <dbReference type="NCBI Taxonomy" id="3068"/>
    <lineage>
        <taxon>Eukaryota</taxon>
        <taxon>Viridiplantae</taxon>
        <taxon>Chlorophyta</taxon>
        <taxon>core chlorophytes</taxon>
        <taxon>Chlorophyceae</taxon>
        <taxon>CS clade</taxon>
        <taxon>Chlamydomonadales</taxon>
        <taxon>Volvocaceae</taxon>
        <taxon>Volvox</taxon>
    </lineage>
</organism>
<dbReference type="GO" id="GO:0015031">
    <property type="term" value="P:protein transport"/>
    <property type="evidence" value="ECO:0007669"/>
    <property type="project" value="UniProtKB-KW"/>
</dbReference>
<protein>
    <recommendedName>
        <fullName evidence="10">Vacuolar protein sorting-associated protein 52 A</fullName>
    </recommendedName>
</protein>
<evidence type="ECO:0000313" key="8">
    <source>
        <dbReference type="EMBL" id="EFJ50074.1"/>
    </source>
</evidence>
<keyword evidence="9" id="KW-1185">Reference proteome</keyword>
<dbReference type="GO" id="GO:0006896">
    <property type="term" value="P:Golgi to vacuole transport"/>
    <property type="evidence" value="ECO:0007669"/>
    <property type="project" value="TreeGrafter"/>
</dbReference>
<evidence type="ECO:0000259" key="6">
    <source>
        <dbReference type="Pfam" id="PF04129"/>
    </source>
</evidence>
<dbReference type="KEGG" id="vcn:VOLCADRAFT_80331"/>
<dbReference type="GO" id="GO:0042147">
    <property type="term" value="P:retrograde transport, endosome to Golgi"/>
    <property type="evidence" value="ECO:0007669"/>
    <property type="project" value="TreeGrafter"/>
</dbReference>
<dbReference type="InterPro" id="IPR048361">
    <property type="entry name" value="Vps52_C"/>
</dbReference>
<feature type="domain" description="Vps52 coiled-coil" evidence="6">
    <location>
        <begin position="82"/>
        <end position="255"/>
    </location>
</feature>
<dbReference type="GO" id="GO:0032456">
    <property type="term" value="P:endocytic recycling"/>
    <property type="evidence" value="ECO:0007669"/>
    <property type="project" value="TreeGrafter"/>
</dbReference>
<evidence type="ECO:0008006" key="10">
    <source>
        <dbReference type="Google" id="ProtNLM"/>
    </source>
</evidence>
<accession>D8TQQ3</accession>
<evidence type="ECO:0000259" key="7">
    <source>
        <dbReference type="Pfam" id="PF20655"/>
    </source>
</evidence>
<dbReference type="InParanoid" id="D8TQQ3"/>
<sequence length="719" mass="80888">MNDLFEGDDLETDVTPLGENVSVTDFLGEGGVISLQDVDKDLEEFQDHDVIKGILEQGRVVKEYARDIDDKLRTVELESIQDYIQESDNMVELHNQIKMCDSILSGIEQLLGRFQSELGKVGEEIRQLQVQSQSMGTKLRNRRAAEAQLGSFIEQLLISDELVTSIMDHEVNEEFMEPLLALDRKLNFLRDDPVARGSLAKRDVESALEKLRIKAVTKVRDFMMNKVYQLKRPKTNVQIIQQSVLLKYKYFMRFLRAHGPDVYTEIRNEYVSVLSRILASHFRTYQSAMEKMQAAVAGATDVLGAPEGGGGGAGITALFGKGTARATTVRRARATFSLGERAAILDQLDKPPIIPHQAEDAGQKYPYEVIFRNVHKLLLDTATSEYLFCCDFFDEDEGLPVFRDMFAPVVGVVEGDLVQSLQSIGDLVCILLMIRINHDHRKLMMRRRVPTLDDYLDRVHLLLWPRFKLLFDGQLQSIRPGVERSLFLDSTGAHFVTRRYAALSSSMLVLMAGYDSSDPGVFKAQSFVDTMERMWQAMHDLLLRMSNLFKDRRTGIIFLIVQYNHIHIALRAAAAGSVVGAGADQLASCTGLFVDDQLSVHFRDLVDWVKKAEQAAKRSGVPEGQHIPGYAPAQAAPILRDFAVRWKDAIKSMHLEVAAQFAETSCGRDVLQASMTSLLKYYTRWVGLLKRQGADGLTLVREAVNVPSIMYEIKRVTTS</sequence>
<feature type="domain" description="Vps52 C-terminal" evidence="7">
    <location>
        <begin position="274"/>
        <end position="573"/>
    </location>
</feature>
<comment type="subcellular location">
    <subcellularLocation>
        <location evidence="1">Golgi apparatus</location>
        <location evidence="1">trans-Golgi network</location>
    </subcellularLocation>
</comment>
<evidence type="ECO:0000256" key="3">
    <source>
        <dbReference type="ARBA" id="ARBA00022448"/>
    </source>
</evidence>
<evidence type="ECO:0000256" key="5">
    <source>
        <dbReference type="ARBA" id="ARBA00023034"/>
    </source>
</evidence>
<dbReference type="STRING" id="3068.D8TQQ3"/>
<dbReference type="GeneID" id="9623518"/>
<keyword evidence="4" id="KW-0653">Protein transport</keyword>